<accession>A0A427ASJ3</accession>
<gene>
    <name evidence="2" type="ORF">B296_00025241</name>
</gene>
<proteinExistence type="predicted"/>
<evidence type="ECO:0000256" key="1">
    <source>
        <dbReference type="SAM" id="MobiDB-lite"/>
    </source>
</evidence>
<dbReference type="Proteomes" id="UP000287651">
    <property type="component" value="Unassembled WGS sequence"/>
</dbReference>
<organism evidence="2 3">
    <name type="scientific">Ensete ventricosum</name>
    <name type="common">Abyssinian banana</name>
    <name type="synonym">Musa ensete</name>
    <dbReference type="NCBI Taxonomy" id="4639"/>
    <lineage>
        <taxon>Eukaryota</taxon>
        <taxon>Viridiplantae</taxon>
        <taxon>Streptophyta</taxon>
        <taxon>Embryophyta</taxon>
        <taxon>Tracheophyta</taxon>
        <taxon>Spermatophyta</taxon>
        <taxon>Magnoliopsida</taxon>
        <taxon>Liliopsida</taxon>
        <taxon>Zingiberales</taxon>
        <taxon>Musaceae</taxon>
        <taxon>Ensete</taxon>
    </lineage>
</organism>
<evidence type="ECO:0000313" key="3">
    <source>
        <dbReference type="Proteomes" id="UP000287651"/>
    </source>
</evidence>
<dbReference type="AlphaFoldDB" id="A0A427ASJ3"/>
<comment type="caution">
    <text evidence="2">The sequence shown here is derived from an EMBL/GenBank/DDBJ whole genome shotgun (WGS) entry which is preliminary data.</text>
</comment>
<name>A0A427ASJ3_ENSVE</name>
<evidence type="ECO:0000313" key="2">
    <source>
        <dbReference type="EMBL" id="RRT79239.1"/>
    </source>
</evidence>
<feature type="region of interest" description="Disordered" evidence="1">
    <location>
        <begin position="1"/>
        <end position="37"/>
    </location>
</feature>
<dbReference type="EMBL" id="AMZH03001454">
    <property type="protein sequence ID" value="RRT79239.1"/>
    <property type="molecule type" value="Genomic_DNA"/>
</dbReference>
<feature type="non-terminal residue" evidence="2">
    <location>
        <position position="1"/>
    </location>
</feature>
<sequence length="185" mass="19621">RANKEVEMVETRRSSAAAAAGKRCPAPPSPGSAVSPSAKRSKVRAIFHPPFVPHHQILISAGRFVPGIFQVEAGAPPPNEKEPVDLDEPSLVAQDDGVVAKSTSPDISLTVEIEVDGPLGLSGQGMVSGLPSACSPLSLLLISWLMFLGEKQGLFFGCWVLIFDSVWVCRRTCGVFTGIRSADEI</sequence>
<reference evidence="2 3" key="1">
    <citation type="journal article" date="2014" name="Agronomy (Basel)">
        <title>A Draft Genome Sequence for Ensete ventricosum, the Drought-Tolerant Tree Against Hunger.</title>
        <authorList>
            <person name="Harrison J."/>
            <person name="Moore K.A."/>
            <person name="Paszkiewicz K."/>
            <person name="Jones T."/>
            <person name="Grant M."/>
            <person name="Ambacheew D."/>
            <person name="Muzemil S."/>
            <person name="Studholme D.J."/>
        </authorList>
    </citation>
    <scope>NUCLEOTIDE SEQUENCE [LARGE SCALE GENOMIC DNA]</scope>
</reference>
<feature type="compositionally biased region" description="Basic and acidic residues" evidence="1">
    <location>
        <begin position="1"/>
        <end position="13"/>
    </location>
</feature>
<protein>
    <submittedName>
        <fullName evidence="2">Uncharacterized protein</fullName>
    </submittedName>
</protein>